<gene>
    <name evidence="1" type="ORF">CA13_46320</name>
</gene>
<evidence type="ECO:0000313" key="1">
    <source>
        <dbReference type="EMBL" id="TWT83169.1"/>
    </source>
</evidence>
<name>A0A5C5Z6Y3_9BACT</name>
<sequence length="222" mass="25597">MSIPTLIRNFAARATEGTTPDATKVLSRQTGHMRLKPDGKWLPFNATQISRTDRTDFRWEAKVKMAPFVNATVVDALKNKQGMLDVKMFGLIRVVSGRGETIDQGEAQRYLAELAWNPTAMLHNHELTYQELSDKLIRVWYQDPQIYVDLSFDDQGDIVGMRTETRRRDTKTPPEPWIGAMADYKKFDGVRIPSRGSVRWETVDGPFEYWRGEIQEFHLMDS</sequence>
<evidence type="ECO:0000313" key="2">
    <source>
        <dbReference type="Proteomes" id="UP000315010"/>
    </source>
</evidence>
<proteinExistence type="predicted"/>
<dbReference type="OrthoDB" id="9786534at2"/>
<dbReference type="Proteomes" id="UP000315010">
    <property type="component" value="Unassembled WGS sequence"/>
</dbReference>
<dbReference type="AlphaFoldDB" id="A0A5C5Z6Y3"/>
<dbReference type="RefSeq" id="WP_146400149.1">
    <property type="nucleotide sequence ID" value="NZ_SJPJ01000001.1"/>
</dbReference>
<reference evidence="1 2" key="1">
    <citation type="submission" date="2019-02" db="EMBL/GenBank/DDBJ databases">
        <title>Deep-cultivation of Planctomycetes and their phenomic and genomic characterization uncovers novel biology.</title>
        <authorList>
            <person name="Wiegand S."/>
            <person name="Jogler M."/>
            <person name="Boedeker C."/>
            <person name="Pinto D."/>
            <person name="Vollmers J."/>
            <person name="Rivas-Marin E."/>
            <person name="Kohn T."/>
            <person name="Peeters S.H."/>
            <person name="Heuer A."/>
            <person name="Rast P."/>
            <person name="Oberbeckmann S."/>
            <person name="Bunk B."/>
            <person name="Jeske O."/>
            <person name="Meyerdierks A."/>
            <person name="Storesund J.E."/>
            <person name="Kallscheuer N."/>
            <person name="Luecker S."/>
            <person name="Lage O.M."/>
            <person name="Pohl T."/>
            <person name="Merkel B.J."/>
            <person name="Hornburger P."/>
            <person name="Mueller R.-W."/>
            <person name="Bruemmer F."/>
            <person name="Labrenz M."/>
            <person name="Spormann A.M."/>
            <person name="Op Den Camp H."/>
            <person name="Overmann J."/>
            <person name="Amann R."/>
            <person name="Jetten M.S.M."/>
            <person name="Mascher T."/>
            <person name="Medema M.H."/>
            <person name="Devos D.P."/>
            <person name="Kaster A.-K."/>
            <person name="Ovreas L."/>
            <person name="Rohde M."/>
            <person name="Galperin M.Y."/>
            <person name="Jogler C."/>
        </authorList>
    </citation>
    <scope>NUCLEOTIDE SEQUENCE [LARGE SCALE GENOMIC DNA]</scope>
    <source>
        <strain evidence="1 2">CA13</strain>
    </source>
</reference>
<comment type="caution">
    <text evidence="1">The sequence shown here is derived from an EMBL/GenBank/DDBJ whole genome shotgun (WGS) entry which is preliminary data.</text>
</comment>
<accession>A0A5C5Z6Y3</accession>
<protein>
    <submittedName>
        <fullName evidence="1">Uncharacterized protein</fullName>
    </submittedName>
</protein>
<dbReference type="InterPro" id="IPR046674">
    <property type="entry name" value="DUF6544"/>
</dbReference>
<organism evidence="1 2">
    <name type="scientific">Novipirellula herctigrandis</name>
    <dbReference type="NCBI Taxonomy" id="2527986"/>
    <lineage>
        <taxon>Bacteria</taxon>
        <taxon>Pseudomonadati</taxon>
        <taxon>Planctomycetota</taxon>
        <taxon>Planctomycetia</taxon>
        <taxon>Pirellulales</taxon>
        <taxon>Pirellulaceae</taxon>
        <taxon>Novipirellula</taxon>
    </lineage>
</organism>
<dbReference type="Pfam" id="PF20181">
    <property type="entry name" value="DUF6544"/>
    <property type="match status" value="1"/>
</dbReference>
<dbReference type="EMBL" id="SJPJ01000001">
    <property type="protein sequence ID" value="TWT83169.1"/>
    <property type="molecule type" value="Genomic_DNA"/>
</dbReference>
<keyword evidence="2" id="KW-1185">Reference proteome</keyword>